<dbReference type="Pfam" id="PF05336">
    <property type="entry name" value="rhaM"/>
    <property type="match status" value="1"/>
</dbReference>
<dbReference type="SUPFAM" id="SSF54909">
    <property type="entry name" value="Dimeric alpha+beta barrel"/>
    <property type="match status" value="1"/>
</dbReference>
<dbReference type="InterPro" id="IPR011008">
    <property type="entry name" value="Dimeric_a/b-barrel"/>
</dbReference>
<dbReference type="InterPro" id="IPR008000">
    <property type="entry name" value="Rham/fucose_mutarotase"/>
</dbReference>
<reference evidence="1" key="1">
    <citation type="submission" date="2023-02" db="EMBL/GenBank/DDBJ databases">
        <title>Georgenia sp.10Sc9-8, isolated from a soil sample collected from the Taklamakan desert.</title>
        <authorList>
            <person name="Liu S."/>
        </authorList>
    </citation>
    <scope>NUCLEOTIDE SEQUENCE</scope>
    <source>
        <strain evidence="1">10Sc9-8</strain>
    </source>
</reference>
<proteinExistence type="predicted"/>
<evidence type="ECO:0000313" key="2">
    <source>
        <dbReference type="Proteomes" id="UP001165561"/>
    </source>
</evidence>
<dbReference type="PANTHER" id="PTHR34389">
    <property type="entry name" value="L-RHAMNOSE MUTAROTASE"/>
    <property type="match status" value="1"/>
</dbReference>
<name>A0ABT5U144_9MICO</name>
<protein>
    <submittedName>
        <fullName evidence="1">L-rhamnose mutarotase</fullName>
    </submittedName>
</protein>
<dbReference type="Gene3D" id="3.30.70.100">
    <property type="match status" value="1"/>
</dbReference>
<dbReference type="EMBL" id="JARACI010001185">
    <property type="protein sequence ID" value="MDD9208040.1"/>
    <property type="molecule type" value="Genomic_DNA"/>
</dbReference>
<keyword evidence="2" id="KW-1185">Reference proteome</keyword>
<dbReference type="Proteomes" id="UP001165561">
    <property type="component" value="Unassembled WGS sequence"/>
</dbReference>
<gene>
    <name evidence="1" type="ORF">PU560_16435</name>
</gene>
<evidence type="ECO:0000313" key="1">
    <source>
        <dbReference type="EMBL" id="MDD9208040.1"/>
    </source>
</evidence>
<accession>A0ABT5U144</accession>
<sequence>MKRYCLLSRIKPERIEEYRARHAAVWPEMLEALHECGWRNYSLFLAPDGLLVGYVESEDLDAAQRAMAATAVNARWQAEMAELFDDAGGERRPDEQFVRLEPVFNLKDQRQKAGLP</sequence>
<comment type="caution">
    <text evidence="1">The sequence shown here is derived from an EMBL/GenBank/DDBJ whole genome shotgun (WGS) entry which is preliminary data.</text>
</comment>
<dbReference type="PANTHER" id="PTHR34389:SF2">
    <property type="entry name" value="L-RHAMNOSE MUTAROTASE"/>
    <property type="match status" value="1"/>
</dbReference>
<organism evidence="1 2">
    <name type="scientific">Georgenia halotolerans</name>
    <dbReference type="NCBI Taxonomy" id="3028317"/>
    <lineage>
        <taxon>Bacteria</taxon>
        <taxon>Bacillati</taxon>
        <taxon>Actinomycetota</taxon>
        <taxon>Actinomycetes</taxon>
        <taxon>Micrococcales</taxon>
        <taxon>Bogoriellaceae</taxon>
        <taxon>Georgenia</taxon>
    </lineage>
</organism>